<dbReference type="PRINTS" id="PR00081">
    <property type="entry name" value="GDHRDH"/>
</dbReference>
<sequence length="312" mass="32153">MGRHGFGSFFAPFLHQNEPRPLPGPTARPPAPWSFPRPARGSAPGPHAAPRTEAQGRQAPDREDIQSMNDTSSPFSLAGQTILITGAAGGIGAATARLCAAQGATLILADLLEPGEIAARIGPAADGAVCHRLDISQRAAVEALAAGAGPVDALIDMAAICPFDDWMAEGWDESLERVLAVNIRGPINLTRAFLPGMAARRRGRIVLCGSVAGWMGGVASGPHYAFSKGGLHAFTRWLARRGAPDGVLVNAIAPGPVETPMTAGQGYRPGQFPLGRLAAPEEIAAAAAFLVSPGAGYVSGAVLDVNGAVHYR</sequence>
<dbReference type="InterPro" id="IPR057326">
    <property type="entry name" value="KR_dom"/>
</dbReference>
<dbReference type="Pfam" id="PF13561">
    <property type="entry name" value="adh_short_C2"/>
    <property type="match status" value="1"/>
</dbReference>
<dbReference type="GO" id="GO:0030497">
    <property type="term" value="P:fatty acid elongation"/>
    <property type="evidence" value="ECO:0007669"/>
    <property type="project" value="TreeGrafter"/>
</dbReference>
<accession>A0A2U1V589</accession>
<evidence type="ECO:0000259" key="3">
    <source>
        <dbReference type="SMART" id="SM00822"/>
    </source>
</evidence>
<reference evidence="5" key="1">
    <citation type="submission" date="2017-10" db="EMBL/GenBank/DDBJ databases">
        <authorList>
            <person name="Toshchakov S.V."/>
            <person name="Goeva M.A."/>
        </authorList>
    </citation>
    <scope>NUCLEOTIDE SEQUENCE [LARGE SCALE GENOMIC DNA]</scope>
    <source>
        <strain evidence="5">JR1/69-1-13</strain>
    </source>
</reference>
<proteinExistence type="inferred from homology"/>
<dbReference type="PANTHER" id="PTHR42760:SF135">
    <property type="entry name" value="BLL7886 PROTEIN"/>
    <property type="match status" value="1"/>
</dbReference>
<comment type="similarity">
    <text evidence="1">Belongs to the short-chain dehydrogenases/reductases (SDR) family.</text>
</comment>
<gene>
    <name evidence="4" type="ORF">CR165_10715</name>
</gene>
<dbReference type="EMBL" id="PDOA01000005">
    <property type="protein sequence ID" value="PWC29052.1"/>
    <property type="molecule type" value="Genomic_DNA"/>
</dbReference>
<dbReference type="GO" id="GO:0016616">
    <property type="term" value="F:oxidoreductase activity, acting on the CH-OH group of donors, NAD or NADP as acceptor"/>
    <property type="evidence" value="ECO:0007669"/>
    <property type="project" value="TreeGrafter"/>
</dbReference>
<dbReference type="CDD" id="cd05233">
    <property type="entry name" value="SDR_c"/>
    <property type="match status" value="1"/>
</dbReference>
<dbReference type="InterPro" id="IPR002347">
    <property type="entry name" value="SDR_fam"/>
</dbReference>
<dbReference type="Proteomes" id="UP000245048">
    <property type="component" value="Unassembled WGS sequence"/>
</dbReference>
<dbReference type="SUPFAM" id="SSF51735">
    <property type="entry name" value="NAD(P)-binding Rossmann-fold domains"/>
    <property type="match status" value="1"/>
</dbReference>
<feature type="domain" description="Ketoreductase" evidence="3">
    <location>
        <begin position="80"/>
        <end position="255"/>
    </location>
</feature>
<dbReference type="AlphaFoldDB" id="A0A2U1V589"/>
<name>A0A2U1V589_9PROT</name>
<feature type="compositionally biased region" description="Pro residues" evidence="2">
    <location>
        <begin position="20"/>
        <end position="35"/>
    </location>
</feature>
<evidence type="ECO:0000256" key="1">
    <source>
        <dbReference type="ARBA" id="ARBA00006484"/>
    </source>
</evidence>
<dbReference type="SMART" id="SM00822">
    <property type="entry name" value="PKS_KR"/>
    <property type="match status" value="1"/>
</dbReference>
<dbReference type="InterPro" id="IPR036291">
    <property type="entry name" value="NAD(P)-bd_dom_sf"/>
</dbReference>
<dbReference type="OrthoDB" id="9786360at2"/>
<comment type="caution">
    <text evidence="4">The sequence shown here is derived from an EMBL/GenBank/DDBJ whole genome shotgun (WGS) entry which is preliminary data.</text>
</comment>
<feature type="region of interest" description="Disordered" evidence="2">
    <location>
        <begin position="9"/>
        <end position="71"/>
    </location>
</feature>
<dbReference type="PANTHER" id="PTHR42760">
    <property type="entry name" value="SHORT-CHAIN DEHYDROGENASES/REDUCTASES FAMILY MEMBER"/>
    <property type="match status" value="1"/>
</dbReference>
<evidence type="ECO:0000313" key="4">
    <source>
        <dbReference type="EMBL" id="PWC29052.1"/>
    </source>
</evidence>
<keyword evidence="5" id="KW-1185">Reference proteome</keyword>
<protein>
    <submittedName>
        <fullName evidence="4">Short-chain dehydrogenase</fullName>
    </submittedName>
</protein>
<dbReference type="FunFam" id="3.40.50.720:FF:000084">
    <property type="entry name" value="Short-chain dehydrogenase reductase"/>
    <property type="match status" value="1"/>
</dbReference>
<dbReference type="Gene3D" id="3.40.50.720">
    <property type="entry name" value="NAD(P)-binding Rossmann-like Domain"/>
    <property type="match status" value="1"/>
</dbReference>
<evidence type="ECO:0000256" key="2">
    <source>
        <dbReference type="SAM" id="MobiDB-lite"/>
    </source>
</evidence>
<evidence type="ECO:0000313" key="5">
    <source>
        <dbReference type="Proteomes" id="UP000245048"/>
    </source>
</evidence>
<organism evidence="4 5">
    <name type="scientific">Teichococcus aestuarii</name>
    <dbReference type="NCBI Taxonomy" id="568898"/>
    <lineage>
        <taxon>Bacteria</taxon>
        <taxon>Pseudomonadati</taxon>
        <taxon>Pseudomonadota</taxon>
        <taxon>Alphaproteobacteria</taxon>
        <taxon>Acetobacterales</taxon>
        <taxon>Roseomonadaceae</taxon>
        <taxon>Roseomonas</taxon>
    </lineage>
</organism>